<dbReference type="GO" id="GO:0090374">
    <property type="term" value="P:oligopeptide export from mitochondrion"/>
    <property type="evidence" value="ECO:0007669"/>
    <property type="project" value="TreeGrafter"/>
</dbReference>
<evidence type="ECO:0000259" key="10">
    <source>
        <dbReference type="PROSITE" id="PS50929"/>
    </source>
</evidence>
<feature type="domain" description="ABC transporter" evidence="9">
    <location>
        <begin position="855"/>
        <end position="1091"/>
    </location>
</feature>
<comment type="similarity">
    <text evidence="2">Belongs to the ABC transporter superfamily. ABCB family. Multidrug resistance exporter (TC 3.A.1.201) subfamily.</text>
</comment>
<dbReference type="InterPro" id="IPR003439">
    <property type="entry name" value="ABC_transporter-like_ATP-bd"/>
</dbReference>
<dbReference type="CDD" id="cd18577">
    <property type="entry name" value="ABC_6TM_Pgp_ABCB1_D1_like"/>
    <property type="match status" value="1"/>
</dbReference>
<dbReference type="GO" id="GO:0005524">
    <property type="term" value="F:ATP binding"/>
    <property type="evidence" value="ECO:0007669"/>
    <property type="project" value="UniProtKB-KW"/>
</dbReference>
<evidence type="ECO:0000313" key="11">
    <source>
        <dbReference type="EMBL" id="GMR46776.1"/>
    </source>
</evidence>
<comment type="subcellular location">
    <subcellularLocation>
        <location evidence="1">Membrane</location>
        <topology evidence="1">Multi-pass membrane protein</topology>
    </subcellularLocation>
</comment>
<dbReference type="Gene3D" id="1.20.1560.10">
    <property type="entry name" value="ABC transporter type 1, transmembrane domain"/>
    <property type="match status" value="2"/>
</dbReference>
<accession>A0AAN5CLR2</accession>
<evidence type="ECO:0000256" key="5">
    <source>
        <dbReference type="ARBA" id="ARBA00022840"/>
    </source>
</evidence>
<keyword evidence="7 8" id="KW-0472">Membrane</keyword>
<feature type="domain" description="ABC transmembrane type-1" evidence="10">
    <location>
        <begin position="720"/>
        <end position="824"/>
    </location>
</feature>
<dbReference type="GO" id="GO:0005743">
    <property type="term" value="C:mitochondrial inner membrane"/>
    <property type="evidence" value="ECO:0007669"/>
    <property type="project" value="TreeGrafter"/>
</dbReference>
<dbReference type="InterPro" id="IPR036640">
    <property type="entry name" value="ABC1_TM_sf"/>
</dbReference>
<dbReference type="SUPFAM" id="SSF90123">
    <property type="entry name" value="ABC transporter transmembrane region"/>
    <property type="match status" value="2"/>
</dbReference>
<sequence>MKAAGHKSTPITEKIIAILLCKGDLSDEENEIDPCSTWELFRFASTRHKLCFVIGLLCTALTGLFMPLNQVLGGLVARAYLQEPNVTSMITKFVIIILQQYLILTVTNEIVDRLRREYVAAVLRLDAESLDATSPGKLSSELNENIDKIRDGLGEKFALVIRSTCIFLSSLITSFVYNWKVSLVLLPLGPIGVIVTGLSGRFTARSIKRQMDTSSRGASLVEESVMNVKTVAVCNGQEDMVKKYRSILDDLIILGSRVSLLNGFFEGFLFFGIYFFGLFSLLVGVPDTYNEGGFDGGSVIIAFGSILLGGFFLGLLGPHMMTLLKARMAAAVIYQTIDKAATMDVPSEAKVQRLRGDIEFRDVHFKYASRDAMVLKGLTFSARAGQAVALAGHSGCGKSTSIGLLTKLYEKYDGKITVDGRDISEYDRQTIRKNIGMVAQEPCLFNGTIRENILLGREWEGEGTTEQRLREVAAIAQASHFIEKLEHGFDTVLGAGGIALSGGQKQRIAIARAIFTDPPILILDEATSALDVQSEKLVQAALNDASIGRTTISIAHRLSTLKEMDVIYVIDKGAVIEQGTHGELLSKGGIYSRMAETQNLGVDENRVKSGDSSSEIFQRVQSRRSSRMSNKIHPRHDKESQYFFSSKASESVIATIKERILRRVLHRNAEFFDLPETSNATIVNDLNQQPTALLAGLDGRAVLCVWCSTTIITSNIAALLALEIFSQTRTIQIMAVEKYFENNYTYSQKEVADIQRKSVIVQALIWSVSNGSIYLFGLVSFGFGAFFVYHGLLTGQALYLVGMTVEFSSWALSFANTAFPDLVRANAAARILYTYVDLPEPEEDGDAQTQLKGSLEVRNVSFAYPSRPHHRVAKQLCISAAPGDTIALVGPSGGGKSTLISLFERFYDQQEGTIKFDNIDHRGMAVRHLRTQIALVGQEPVLFEGSIAENILLGCDGSTIDDVRLACKMSNAANFIEDLPEGYDTDVGAKGRALSGGQKQRIAIARALVRRPKILLLDEATSALGGESERIVQEAIAKASEGRTSISIAHRLSTVKDATCIYFIEEGRVVEKGTHEELVQLRGKYATYVKAQSLSSS</sequence>
<keyword evidence="12" id="KW-1185">Reference proteome</keyword>
<dbReference type="PROSITE" id="PS00211">
    <property type="entry name" value="ABC_TRANSPORTER_1"/>
    <property type="match status" value="2"/>
</dbReference>
<dbReference type="AlphaFoldDB" id="A0AAN5CLR2"/>
<dbReference type="InterPro" id="IPR011527">
    <property type="entry name" value="ABC1_TM_dom"/>
</dbReference>
<evidence type="ECO:0000256" key="7">
    <source>
        <dbReference type="ARBA" id="ARBA00023136"/>
    </source>
</evidence>
<dbReference type="Pfam" id="PF00664">
    <property type="entry name" value="ABC_membrane"/>
    <property type="match status" value="2"/>
</dbReference>
<feature type="transmembrane region" description="Helical" evidence="8">
    <location>
        <begin position="297"/>
        <end position="317"/>
    </location>
</feature>
<dbReference type="CDD" id="cd03249">
    <property type="entry name" value="ABC_MTABC3_MDL1_MDL2"/>
    <property type="match status" value="1"/>
</dbReference>
<evidence type="ECO:0000256" key="8">
    <source>
        <dbReference type="SAM" id="Phobius"/>
    </source>
</evidence>
<feature type="transmembrane region" description="Helical" evidence="8">
    <location>
        <begin position="50"/>
        <end position="69"/>
    </location>
</feature>
<dbReference type="EMBL" id="BTRK01000004">
    <property type="protein sequence ID" value="GMR46776.1"/>
    <property type="molecule type" value="Genomic_DNA"/>
</dbReference>
<organism evidence="11 12">
    <name type="scientific">Pristionchus mayeri</name>
    <dbReference type="NCBI Taxonomy" id="1317129"/>
    <lineage>
        <taxon>Eukaryota</taxon>
        <taxon>Metazoa</taxon>
        <taxon>Ecdysozoa</taxon>
        <taxon>Nematoda</taxon>
        <taxon>Chromadorea</taxon>
        <taxon>Rhabditida</taxon>
        <taxon>Rhabditina</taxon>
        <taxon>Diplogasteromorpha</taxon>
        <taxon>Diplogasteroidea</taxon>
        <taxon>Neodiplogasteridae</taxon>
        <taxon>Pristionchus</taxon>
    </lineage>
</organism>
<feature type="transmembrane region" description="Helical" evidence="8">
    <location>
        <begin position="264"/>
        <end position="285"/>
    </location>
</feature>
<dbReference type="FunFam" id="3.40.50.300:FF:001797">
    <property type="entry name" value="ABC transporter, putative"/>
    <property type="match status" value="1"/>
</dbReference>
<evidence type="ECO:0000256" key="4">
    <source>
        <dbReference type="ARBA" id="ARBA00022741"/>
    </source>
</evidence>
<dbReference type="PROSITE" id="PS50929">
    <property type="entry name" value="ABC_TM1F"/>
    <property type="match status" value="2"/>
</dbReference>
<feature type="transmembrane region" description="Helical" evidence="8">
    <location>
        <begin position="773"/>
        <end position="792"/>
    </location>
</feature>
<dbReference type="Proteomes" id="UP001328107">
    <property type="component" value="Unassembled WGS sequence"/>
</dbReference>
<dbReference type="InterPro" id="IPR017871">
    <property type="entry name" value="ABC_transporter-like_CS"/>
</dbReference>
<dbReference type="GO" id="GO:0015421">
    <property type="term" value="F:ABC-type oligopeptide transporter activity"/>
    <property type="evidence" value="ECO:0007669"/>
    <property type="project" value="TreeGrafter"/>
</dbReference>
<protein>
    <recommendedName>
        <fullName evidence="13">ABC transporter ATP-binding protein</fullName>
    </recommendedName>
</protein>
<feature type="transmembrane region" description="Helical" evidence="8">
    <location>
        <begin position="157"/>
        <end position="177"/>
    </location>
</feature>
<dbReference type="InterPro" id="IPR003593">
    <property type="entry name" value="AAA+_ATPase"/>
</dbReference>
<dbReference type="PANTHER" id="PTHR43394">
    <property type="entry name" value="ATP-DEPENDENT PERMEASE MDL1, MITOCHONDRIAL"/>
    <property type="match status" value="1"/>
</dbReference>
<evidence type="ECO:0000256" key="1">
    <source>
        <dbReference type="ARBA" id="ARBA00004141"/>
    </source>
</evidence>
<evidence type="ECO:0008006" key="13">
    <source>
        <dbReference type="Google" id="ProtNLM"/>
    </source>
</evidence>
<keyword evidence="6 8" id="KW-1133">Transmembrane helix</keyword>
<keyword evidence="3 8" id="KW-0812">Transmembrane</keyword>
<evidence type="ECO:0000256" key="3">
    <source>
        <dbReference type="ARBA" id="ARBA00022692"/>
    </source>
</evidence>
<dbReference type="FunFam" id="1.20.1560.10:FF:000361">
    <property type="entry name" value="Uncharacterized protein"/>
    <property type="match status" value="1"/>
</dbReference>
<dbReference type="Gene3D" id="3.40.50.300">
    <property type="entry name" value="P-loop containing nucleotide triphosphate hydrolases"/>
    <property type="match status" value="2"/>
</dbReference>
<evidence type="ECO:0000313" key="12">
    <source>
        <dbReference type="Proteomes" id="UP001328107"/>
    </source>
</evidence>
<evidence type="ECO:0000256" key="2">
    <source>
        <dbReference type="ARBA" id="ARBA00007577"/>
    </source>
</evidence>
<dbReference type="SMART" id="SM00382">
    <property type="entry name" value="AAA"/>
    <property type="match status" value="2"/>
</dbReference>
<reference evidence="12" key="1">
    <citation type="submission" date="2022-10" db="EMBL/GenBank/DDBJ databases">
        <title>Genome assembly of Pristionchus species.</title>
        <authorList>
            <person name="Yoshida K."/>
            <person name="Sommer R.J."/>
        </authorList>
    </citation>
    <scope>NUCLEOTIDE SEQUENCE [LARGE SCALE GENOMIC DNA]</scope>
    <source>
        <strain evidence="12">RS5460</strain>
    </source>
</reference>
<feature type="domain" description="ABC transmembrane type-1" evidence="10">
    <location>
        <begin position="89"/>
        <end position="325"/>
    </location>
</feature>
<dbReference type="Pfam" id="PF00005">
    <property type="entry name" value="ABC_tran"/>
    <property type="match status" value="2"/>
</dbReference>
<dbReference type="GO" id="GO:0016887">
    <property type="term" value="F:ATP hydrolysis activity"/>
    <property type="evidence" value="ECO:0007669"/>
    <property type="project" value="InterPro"/>
</dbReference>
<feature type="transmembrane region" description="Helical" evidence="8">
    <location>
        <begin position="89"/>
        <end position="107"/>
    </location>
</feature>
<dbReference type="PROSITE" id="PS50893">
    <property type="entry name" value="ABC_TRANSPORTER_2"/>
    <property type="match status" value="2"/>
</dbReference>
<keyword evidence="4" id="KW-0547">Nucleotide-binding</keyword>
<dbReference type="FunFam" id="3.40.50.300:FF:002283">
    <property type="entry name" value="p-GlycoProtein related"/>
    <property type="match status" value="1"/>
</dbReference>
<evidence type="ECO:0000259" key="9">
    <source>
        <dbReference type="PROSITE" id="PS50893"/>
    </source>
</evidence>
<evidence type="ECO:0000256" key="6">
    <source>
        <dbReference type="ARBA" id="ARBA00022989"/>
    </source>
</evidence>
<comment type="caution">
    <text evidence="11">The sequence shown here is derived from an EMBL/GenBank/DDBJ whole genome shotgun (WGS) entry which is preliminary data.</text>
</comment>
<dbReference type="PANTHER" id="PTHR43394:SF27">
    <property type="entry name" value="ATP-DEPENDENT TRANSLOCASE ABCB1-LIKE"/>
    <property type="match status" value="1"/>
</dbReference>
<proteinExistence type="inferred from homology"/>
<dbReference type="SUPFAM" id="SSF52540">
    <property type="entry name" value="P-loop containing nucleoside triphosphate hydrolases"/>
    <property type="match status" value="2"/>
</dbReference>
<gene>
    <name evidence="11" type="ORF">PMAYCL1PPCAC_16971</name>
</gene>
<feature type="domain" description="ABC transporter" evidence="9">
    <location>
        <begin position="358"/>
        <end position="597"/>
    </location>
</feature>
<feature type="transmembrane region" description="Helical" evidence="8">
    <location>
        <begin position="183"/>
        <end position="204"/>
    </location>
</feature>
<name>A0AAN5CLR2_9BILA</name>
<keyword evidence="5" id="KW-0067">ATP-binding</keyword>
<dbReference type="InterPro" id="IPR027417">
    <property type="entry name" value="P-loop_NTPase"/>
</dbReference>
<dbReference type="InterPro" id="IPR039421">
    <property type="entry name" value="Type_1_exporter"/>
</dbReference>